<protein>
    <submittedName>
        <fullName evidence="2">Uncharacterized protein</fullName>
    </submittedName>
</protein>
<reference evidence="2 3" key="1">
    <citation type="submission" date="2018-08" db="EMBL/GenBank/DDBJ databases">
        <title>Genome Sequence of Clavibacter michiganensis Subspecies type strains, and the Atypical Peach-Colored Strains Isolated from Tomato.</title>
        <authorList>
            <person name="Osdaghi E."/>
            <person name="Portier P."/>
            <person name="Briand M."/>
            <person name="Jacques M.-A."/>
        </authorList>
    </citation>
    <scope>NUCLEOTIDE SEQUENCE [LARGE SCALE GENOMIC DNA]</scope>
    <source>
        <strain evidence="2 3">CFBP 6488</strain>
    </source>
</reference>
<dbReference type="Proteomes" id="UP000266634">
    <property type="component" value="Unassembled WGS sequence"/>
</dbReference>
<accession>A0A399NZT9</accession>
<evidence type="ECO:0000313" key="3">
    <source>
        <dbReference type="Proteomes" id="UP000266634"/>
    </source>
</evidence>
<feature type="non-terminal residue" evidence="2">
    <location>
        <position position="147"/>
    </location>
</feature>
<proteinExistence type="predicted"/>
<keyword evidence="1" id="KW-1133">Transmembrane helix</keyword>
<organism evidence="2 3">
    <name type="scientific">Clavibacter michiganensis subsp. insidiosus</name>
    <dbReference type="NCBI Taxonomy" id="33014"/>
    <lineage>
        <taxon>Bacteria</taxon>
        <taxon>Bacillati</taxon>
        <taxon>Actinomycetota</taxon>
        <taxon>Actinomycetes</taxon>
        <taxon>Micrococcales</taxon>
        <taxon>Microbacteriaceae</taxon>
        <taxon>Clavibacter</taxon>
    </lineage>
</organism>
<evidence type="ECO:0000313" key="2">
    <source>
        <dbReference type="EMBL" id="RII99397.1"/>
    </source>
</evidence>
<keyword evidence="1" id="KW-0472">Membrane</keyword>
<dbReference type="AlphaFoldDB" id="A0A399NZT9"/>
<evidence type="ECO:0000256" key="1">
    <source>
        <dbReference type="SAM" id="Phobius"/>
    </source>
</evidence>
<name>A0A399NZT9_9MICO</name>
<comment type="caution">
    <text evidence="2">The sequence shown here is derived from an EMBL/GenBank/DDBJ whole genome shotgun (WGS) entry which is preliminary data.</text>
</comment>
<feature type="transmembrane region" description="Helical" evidence="1">
    <location>
        <begin position="89"/>
        <end position="117"/>
    </location>
</feature>
<feature type="transmembrane region" description="Helical" evidence="1">
    <location>
        <begin position="58"/>
        <end position="77"/>
    </location>
</feature>
<feature type="non-terminal residue" evidence="2">
    <location>
        <position position="1"/>
    </location>
</feature>
<keyword evidence="1" id="KW-0812">Transmembrane</keyword>
<dbReference type="EMBL" id="QWEA01001484">
    <property type="protein sequence ID" value="RII99397.1"/>
    <property type="molecule type" value="Genomic_DNA"/>
</dbReference>
<sequence>LAALVVAAVASLPAAIAGLGGITAALVVGLPAWEHGPLDDAVGVLARTSDVAGLSGDVRAAALGLVAVWLLAAVAAVAGRRSRERRDLLAWTGAAVLIAAIPALGPVAVVVAAYLVASAGALAWRLSSRRAAGPAAIPAAPLTALSL</sequence>
<gene>
    <name evidence="2" type="ORF">DZF93_19290</name>
</gene>